<dbReference type="InterPro" id="IPR014099">
    <property type="entry name" value="Spore_coat_GerQ"/>
</dbReference>
<dbReference type="Proteomes" id="UP001180087">
    <property type="component" value="Chromosome"/>
</dbReference>
<organism evidence="2 3">
    <name type="scientific">Aciduricibacillus chroicocephali</name>
    <dbReference type="NCBI Taxonomy" id="3054939"/>
    <lineage>
        <taxon>Bacteria</taxon>
        <taxon>Bacillati</taxon>
        <taxon>Bacillota</taxon>
        <taxon>Bacilli</taxon>
        <taxon>Bacillales</taxon>
        <taxon>Bacillaceae</taxon>
        <taxon>Aciduricibacillus</taxon>
    </lineage>
</organism>
<proteinExistence type="predicted"/>
<evidence type="ECO:0000256" key="1">
    <source>
        <dbReference type="SAM" id="MobiDB-lite"/>
    </source>
</evidence>
<dbReference type="PIRSF" id="PIRSF038931">
    <property type="entry name" value="GerQ"/>
    <property type="match status" value="1"/>
</dbReference>
<dbReference type="Pfam" id="PF09671">
    <property type="entry name" value="Spore_GerQ"/>
    <property type="match status" value="1"/>
</dbReference>
<gene>
    <name evidence="2" type="primary">gerQ</name>
    <name evidence="2" type="ORF">QR721_11465</name>
</gene>
<protein>
    <submittedName>
        <fullName evidence="2">Spore coat protein GerQ</fullName>
    </submittedName>
</protein>
<feature type="compositionally biased region" description="Polar residues" evidence="1">
    <location>
        <begin position="48"/>
        <end position="58"/>
    </location>
</feature>
<dbReference type="EMBL" id="CP129113">
    <property type="protein sequence ID" value="WLV24249.1"/>
    <property type="molecule type" value="Genomic_DNA"/>
</dbReference>
<keyword evidence="2" id="KW-0167">Capsid protein</keyword>
<accession>A0ABY9KTL8</accession>
<sequence>MSNYNNNQTRQQSPSFVPPFYSQGVPGQQPGAGSPQFQQQMPGGYPYTYQQPTASPFQMSPGPGMQSQPGSNVPGMLPIEQSYVENILRLNRDKLVKAYMTFENSPNQQVFQGTIEAAGRDHLILKNPETNERYLLLMVYLDYVIFPERVNYEYPFGAQTAGLLSTTAPRASGTAPTR</sequence>
<feature type="compositionally biased region" description="Polar residues" evidence="1">
    <location>
        <begin position="1"/>
        <end position="15"/>
    </location>
</feature>
<keyword evidence="3" id="KW-1185">Reference proteome</keyword>
<evidence type="ECO:0000313" key="3">
    <source>
        <dbReference type="Proteomes" id="UP001180087"/>
    </source>
</evidence>
<dbReference type="NCBIfam" id="TIGR02728">
    <property type="entry name" value="spore_gerQ"/>
    <property type="match status" value="1"/>
</dbReference>
<name>A0ABY9KTL8_9BACI</name>
<dbReference type="RefSeq" id="WP_348027078.1">
    <property type="nucleotide sequence ID" value="NZ_CP129113.1"/>
</dbReference>
<keyword evidence="2" id="KW-0946">Virion</keyword>
<feature type="region of interest" description="Disordered" evidence="1">
    <location>
        <begin position="1"/>
        <end position="73"/>
    </location>
</feature>
<evidence type="ECO:0000313" key="2">
    <source>
        <dbReference type="EMBL" id="WLV24249.1"/>
    </source>
</evidence>
<reference evidence="2" key="1">
    <citation type="submission" date="2023-06" db="EMBL/GenBank/DDBJ databases">
        <title>A Treasure from Seagulls: Isolation and Description of Aciduricobacillus qingdaonensis gen. nov., sp. nov., a Rare Obligately Uric Acid-utilizing Member in the Family Bacillaceae.</title>
        <authorList>
            <person name="Liu W."/>
            <person name="Wang B."/>
        </authorList>
    </citation>
    <scope>NUCLEOTIDE SEQUENCE</scope>
    <source>
        <strain evidence="2">44XB</strain>
    </source>
</reference>